<sequence length="127" mass="13829">MLIKPLLISLSLAILAGCSSSPASYSDANTGITEQGKASFYADKYHGRLTASGEKFDQQAMTAAHQRLPFNTKVRVTNTANNRSVVVRVNDRGPFVRGRIIDLTKHAFEKLAEPNLGVINVTIEVIN</sequence>
<feature type="domain" description="RlpA-like protein double-psi beta-barrel" evidence="6">
    <location>
        <begin position="33"/>
        <end position="123"/>
    </location>
</feature>
<keyword evidence="3" id="KW-0472">Membrane</keyword>
<comment type="caution">
    <text evidence="7">The sequence shown here is derived from an EMBL/GenBank/DDBJ whole genome shotgun (WGS) entry which is preliminary data.</text>
</comment>
<keyword evidence="8" id="KW-1185">Reference proteome</keyword>
<evidence type="ECO:0000256" key="5">
    <source>
        <dbReference type="SAM" id="SignalP"/>
    </source>
</evidence>
<dbReference type="EMBL" id="RRZA01000046">
    <property type="protein sequence ID" value="MBE0458613.1"/>
    <property type="molecule type" value="Genomic_DNA"/>
</dbReference>
<dbReference type="PANTHER" id="PTHR34183:SF8">
    <property type="entry name" value="ENDOLYTIC PEPTIDOGLYCAN TRANSGLYCOSYLASE RLPA-RELATED"/>
    <property type="match status" value="1"/>
</dbReference>
<comment type="similarity">
    <text evidence="3 4">Belongs to the RlpA family.</text>
</comment>
<evidence type="ECO:0000256" key="4">
    <source>
        <dbReference type="RuleBase" id="RU003495"/>
    </source>
</evidence>
<dbReference type="SUPFAM" id="SSF50685">
    <property type="entry name" value="Barwin-like endoglucanases"/>
    <property type="match status" value="1"/>
</dbReference>
<evidence type="ECO:0000256" key="1">
    <source>
        <dbReference type="ARBA" id="ARBA00023239"/>
    </source>
</evidence>
<comment type="subcellular location">
    <subcellularLocation>
        <location evidence="3">Cell membrane</location>
        <topology evidence="3">Lipid-anchor</topology>
    </subcellularLocation>
</comment>
<feature type="chain" id="PRO_5047092122" description="Endolytic peptidoglycan transglycosylase RlpA" evidence="5">
    <location>
        <begin position="26"/>
        <end position="127"/>
    </location>
</feature>
<reference evidence="7 8" key="1">
    <citation type="submission" date="2020-07" db="EMBL/GenBank/DDBJ databases">
        <title>Halophilic bacteria isolated from french cheeses.</title>
        <authorList>
            <person name="Kothe C.I."/>
            <person name="Farah-Kraiem B."/>
            <person name="Renault P."/>
            <person name="Dridi B."/>
        </authorList>
    </citation>
    <scope>NUCLEOTIDE SEQUENCE [LARGE SCALE GENOMIC DNA]</scope>
    <source>
        <strain evidence="7 8">FME14</strain>
    </source>
</reference>
<evidence type="ECO:0000256" key="3">
    <source>
        <dbReference type="HAMAP-Rule" id="MF_02071"/>
    </source>
</evidence>
<keyword evidence="3" id="KW-1003">Cell membrane</keyword>
<evidence type="ECO:0000313" key="7">
    <source>
        <dbReference type="EMBL" id="MBE0458613.1"/>
    </source>
</evidence>
<dbReference type="InterPro" id="IPR009009">
    <property type="entry name" value="RlpA-like_DPBB"/>
</dbReference>
<dbReference type="Gene3D" id="2.40.40.10">
    <property type="entry name" value="RlpA-like domain"/>
    <property type="match status" value="1"/>
</dbReference>
<organism evidence="7 8">
    <name type="scientific">Pseudoalteromonas prydzensis</name>
    <dbReference type="NCBI Taxonomy" id="182141"/>
    <lineage>
        <taxon>Bacteria</taxon>
        <taxon>Pseudomonadati</taxon>
        <taxon>Pseudomonadota</taxon>
        <taxon>Gammaproteobacteria</taxon>
        <taxon>Alteromonadales</taxon>
        <taxon>Pseudoalteromonadaceae</taxon>
        <taxon>Pseudoalteromonas</taxon>
    </lineage>
</organism>
<dbReference type="InterPro" id="IPR034718">
    <property type="entry name" value="RlpA"/>
</dbReference>
<proteinExistence type="inferred from homology"/>
<dbReference type="EC" id="4.2.2.-" evidence="3"/>
<keyword evidence="3" id="KW-0449">Lipoprotein</keyword>
<dbReference type="RefSeq" id="WP_192542258.1">
    <property type="nucleotide sequence ID" value="NZ_CAXYBX010000001.1"/>
</dbReference>
<accession>A0ABR9FP61</accession>
<dbReference type="Pfam" id="PF03330">
    <property type="entry name" value="DPBB_1"/>
    <property type="match status" value="1"/>
</dbReference>
<dbReference type="HAMAP" id="MF_02071">
    <property type="entry name" value="RlpA"/>
    <property type="match status" value="1"/>
</dbReference>
<dbReference type="InterPro" id="IPR012997">
    <property type="entry name" value="RplA"/>
</dbReference>
<dbReference type="NCBIfam" id="TIGR00413">
    <property type="entry name" value="rlpA"/>
    <property type="match status" value="1"/>
</dbReference>
<keyword evidence="2 3" id="KW-0961">Cell wall biogenesis/degradation</keyword>
<dbReference type="PANTHER" id="PTHR34183">
    <property type="entry name" value="ENDOLYTIC PEPTIDOGLYCAN TRANSGLYCOSYLASE RLPA"/>
    <property type="match status" value="1"/>
</dbReference>
<keyword evidence="1 3" id="KW-0456">Lyase</keyword>
<dbReference type="Proteomes" id="UP000707245">
    <property type="component" value="Unassembled WGS sequence"/>
</dbReference>
<gene>
    <name evidence="3" type="primary">rlpA</name>
    <name evidence="7" type="ORF">EI167_14380</name>
</gene>
<dbReference type="CDD" id="cd22268">
    <property type="entry name" value="DPBB_RlpA-like"/>
    <property type="match status" value="1"/>
</dbReference>
<protein>
    <recommendedName>
        <fullName evidence="3">Endolytic peptidoglycan transglycosylase RlpA</fullName>
        <ecNumber evidence="3">4.2.2.-</ecNumber>
    </recommendedName>
</protein>
<name>A0ABR9FP61_9GAMM</name>
<evidence type="ECO:0000313" key="8">
    <source>
        <dbReference type="Proteomes" id="UP000707245"/>
    </source>
</evidence>
<feature type="signal peptide" evidence="5">
    <location>
        <begin position="1"/>
        <end position="25"/>
    </location>
</feature>
<keyword evidence="5" id="KW-0732">Signal</keyword>
<dbReference type="PROSITE" id="PS51257">
    <property type="entry name" value="PROKAR_LIPOPROTEIN"/>
    <property type="match status" value="1"/>
</dbReference>
<dbReference type="InterPro" id="IPR036908">
    <property type="entry name" value="RlpA-like_sf"/>
</dbReference>
<evidence type="ECO:0000256" key="2">
    <source>
        <dbReference type="ARBA" id="ARBA00023316"/>
    </source>
</evidence>
<evidence type="ECO:0000259" key="6">
    <source>
        <dbReference type="Pfam" id="PF03330"/>
    </source>
</evidence>
<keyword evidence="3" id="KW-0564">Palmitate</keyword>
<comment type="function">
    <text evidence="3">Lytic transglycosylase with a strong preference for naked glycan strands that lack stem peptides.</text>
</comment>